<reference evidence="3 4" key="1">
    <citation type="submission" date="2017-05" db="EMBL/GenBank/DDBJ databases">
        <title>Full genome sequence of Pseudorhodoplanes sinuspersici.</title>
        <authorList>
            <person name="Dastgheib S.M.M."/>
            <person name="Shavandi M."/>
            <person name="Tirandaz H."/>
        </authorList>
    </citation>
    <scope>NUCLEOTIDE SEQUENCE [LARGE SCALE GENOMIC DNA]</scope>
    <source>
        <strain evidence="3 4">RIPI110</strain>
    </source>
</reference>
<dbReference type="PRINTS" id="PR00080">
    <property type="entry name" value="SDRFAMILY"/>
</dbReference>
<dbReference type="Pfam" id="PF13561">
    <property type="entry name" value="adh_short_C2"/>
    <property type="match status" value="1"/>
</dbReference>
<dbReference type="GO" id="GO:0016491">
    <property type="term" value="F:oxidoreductase activity"/>
    <property type="evidence" value="ECO:0007669"/>
    <property type="project" value="UniProtKB-KW"/>
</dbReference>
<dbReference type="InterPro" id="IPR020904">
    <property type="entry name" value="Sc_DH/Rdtase_CS"/>
</dbReference>
<dbReference type="RefSeq" id="WP_086090128.1">
    <property type="nucleotide sequence ID" value="NZ_CP021112.1"/>
</dbReference>
<comment type="similarity">
    <text evidence="1">Belongs to the short-chain dehydrogenases/reductases (SDR) family.</text>
</comment>
<dbReference type="InterPro" id="IPR036291">
    <property type="entry name" value="NAD(P)-bd_dom_sf"/>
</dbReference>
<dbReference type="PRINTS" id="PR00081">
    <property type="entry name" value="GDHRDH"/>
</dbReference>
<dbReference type="CDD" id="cd05233">
    <property type="entry name" value="SDR_c"/>
    <property type="match status" value="1"/>
</dbReference>
<dbReference type="OrthoDB" id="20590at2"/>
<dbReference type="SUPFAM" id="SSF51735">
    <property type="entry name" value="NAD(P)-binding Rossmann-fold domains"/>
    <property type="match status" value="1"/>
</dbReference>
<evidence type="ECO:0000256" key="1">
    <source>
        <dbReference type="ARBA" id="ARBA00006484"/>
    </source>
</evidence>
<dbReference type="EMBL" id="CP021112">
    <property type="protein sequence ID" value="ARQ01735.1"/>
    <property type="molecule type" value="Genomic_DNA"/>
</dbReference>
<name>A0A1W6ZYB3_9HYPH</name>
<keyword evidence="4" id="KW-1185">Reference proteome</keyword>
<protein>
    <submittedName>
        <fullName evidence="3">NAD(P)-dependent oxidoreductase</fullName>
    </submittedName>
</protein>
<gene>
    <name evidence="3" type="ORF">CAK95_23510</name>
</gene>
<evidence type="ECO:0000313" key="4">
    <source>
        <dbReference type="Proteomes" id="UP000194137"/>
    </source>
</evidence>
<dbReference type="Gene3D" id="3.40.50.720">
    <property type="entry name" value="NAD(P)-binding Rossmann-like Domain"/>
    <property type="match status" value="1"/>
</dbReference>
<proteinExistence type="inferred from homology"/>
<organism evidence="3 4">
    <name type="scientific">Pseudorhodoplanes sinuspersici</name>
    <dbReference type="NCBI Taxonomy" id="1235591"/>
    <lineage>
        <taxon>Bacteria</taxon>
        <taxon>Pseudomonadati</taxon>
        <taxon>Pseudomonadota</taxon>
        <taxon>Alphaproteobacteria</taxon>
        <taxon>Hyphomicrobiales</taxon>
        <taxon>Pseudorhodoplanes</taxon>
    </lineage>
</organism>
<dbReference type="FunFam" id="3.40.50.720:FF:000084">
    <property type="entry name" value="Short-chain dehydrogenase reductase"/>
    <property type="match status" value="1"/>
</dbReference>
<dbReference type="PANTHER" id="PTHR43639:SF1">
    <property type="entry name" value="SHORT-CHAIN DEHYDROGENASE_REDUCTASE FAMILY PROTEIN"/>
    <property type="match status" value="1"/>
</dbReference>
<evidence type="ECO:0000256" key="2">
    <source>
        <dbReference type="ARBA" id="ARBA00023002"/>
    </source>
</evidence>
<dbReference type="Proteomes" id="UP000194137">
    <property type="component" value="Chromosome"/>
</dbReference>
<dbReference type="STRING" id="1235591.CAK95_23510"/>
<dbReference type="PROSITE" id="PS00061">
    <property type="entry name" value="ADH_SHORT"/>
    <property type="match status" value="1"/>
</dbReference>
<dbReference type="KEGG" id="psin:CAK95_23510"/>
<accession>A0A1W6ZYB3</accession>
<sequence>MTDRQIVLITGGGRGIGAATARLAAQCGYDVAINYKSNADAAANVVKDVEGSGGRAIAVQGDMAQEADVERLFKEVDAFGPLRHLVYNSGVTGKNSRFEAVSTQTLRENVDVNVMGAFFTARAAIPRISTKHGGRGGSIVFLSSVQSRLGAAGEYAWYAATKGAVDSLTIGLSRELAGEGIRVNAVSPGPIDTEIHEPGRKERVSPMLPTGRFGTPQEVAEAILFLISDKASYTSGTILTVSGAR</sequence>
<evidence type="ECO:0000313" key="3">
    <source>
        <dbReference type="EMBL" id="ARQ01735.1"/>
    </source>
</evidence>
<dbReference type="InterPro" id="IPR002347">
    <property type="entry name" value="SDR_fam"/>
</dbReference>
<dbReference type="PANTHER" id="PTHR43639">
    <property type="entry name" value="OXIDOREDUCTASE, SHORT-CHAIN DEHYDROGENASE/REDUCTASE FAMILY (AFU_ORTHOLOGUE AFUA_5G02870)"/>
    <property type="match status" value="1"/>
</dbReference>
<dbReference type="AlphaFoldDB" id="A0A1W6ZYB3"/>
<keyword evidence="2" id="KW-0560">Oxidoreductase</keyword>